<accession>A0A0M3K4H5</accession>
<evidence type="ECO:0000256" key="1">
    <source>
        <dbReference type="SAM" id="MobiDB-lite"/>
    </source>
</evidence>
<dbReference type="Proteomes" id="UP000267096">
    <property type="component" value="Unassembled WGS sequence"/>
</dbReference>
<name>A0A0M3K4H5_ANISI</name>
<evidence type="ECO:0000313" key="4">
    <source>
        <dbReference type="WBParaSite" id="ASIM_0001586601-mRNA-1"/>
    </source>
</evidence>
<feature type="compositionally biased region" description="Low complexity" evidence="1">
    <location>
        <begin position="81"/>
        <end position="90"/>
    </location>
</feature>
<organism evidence="4">
    <name type="scientific">Anisakis simplex</name>
    <name type="common">Herring worm</name>
    <dbReference type="NCBI Taxonomy" id="6269"/>
    <lineage>
        <taxon>Eukaryota</taxon>
        <taxon>Metazoa</taxon>
        <taxon>Ecdysozoa</taxon>
        <taxon>Nematoda</taxon>
        <taxon>Chromadorea</taxon>
        <taxon>Rhabditida</taxon>
        <taxon>Spirurina</taxon>
        <taxon>Ascaridomorpha</taxon>
        <taxon>Ascaridoidea</taxon>
        <taxon>Anisakidae</taxon>
        <taxon>Anisakis</taxon>
        <taxon>Anisakis simplex complex</taxon>
    </lineage>
</organism>
<dbReference type="OrthoDB" id="10572762at2759"/>
<evidence type="ECO:0000313" key="2">
    <source>
        <dbReference type="EMBL" id="VDK54678.1"/>
    </source>
</evidence>
<feature type="region of interest" description="Disordered" evidence="1">
    <location>
        <begin position="276"/>
        <end position="297"/>
    </location>
</feature>
<feature type="region of interest" description="Disordered" evidence="1">
    <location>
        <begin position="81"/>
        <end position="112"/>
    </location>
</feature>
<keyword evidence="3" id="KW-1185">Reference proteome</keyword>
<dbReference type="AlphaFoldDB" id="A0A0M3K4H5"/>
<protein>
    <submittedName>
        <fullName evidence="4">SH2 domain-containing protein</fullName>
    </submittedName>
</protein>
<evidence type="ECO:0000313" key="3">
    <source>
        <dbReference type="Proteomes" id="UP000267096"/>
    </source>
</evidence>
<gene>
    <name evidence="2" type="ORF">ASIM_LOCUS15273</name>
</gene>
<feature type="compositionally biased region" description="Polar residues" evidence="1">
    <location>
        <begin position="95"/>
        <end position="105"/>
    </location>
</feature>
<dbReference type="WBParaSite" id="ASIM_0001586601-mRNA-1">
    <property type="protein sequence ID" value="ASIM_0001586601-mRNA-1"/>
    <property type="gene ID" value="ASIM_0001586601"/>
</dbReference>
<sequence>MVLSMNSTLKKIGSAVGKSSAVAASGDELKECNNLEQRTAVGKRFARRAKRWAELQQRRQSSRQAHSNVYSPAFTPVSVSSDSFSTTSSPAFNRRQASSISSNGDNVPGQYIRNANTTYDQTRYYNINSCAKLIENNSSNELINVELAAMGVGMIPFLDTTAEVNNLQEHICCERHDVSSSDDTTDIIAFSALSRKASQSELLDQLSKQETRFCTFSSKVSENGASSQQYFIMNAGSKQEAFVSVYQLPAELHVYPNAGASTKHTAIVRLDTSSSLSSTSSCRSCSSRARDECSSSSSDEDAFSWIASDLANVSIQCGDCSSCRSIGADLGNSRSNEIIKSSLGDASSLVSLKTAMTDLNYVDEGWFYSSISSM</sequence>
<dbReference type="EMBL" id="UYRR01032219">
    <property type="protein sequence ID" value="VDK54678.1"/>
    <property type="molecule type" value="Genomic_DNA"/>
</dbReference>
<proteinExistence type="predicted"/>
<feature type="compositionally biased region" description="Low complexity" evidence="1">
    <location>
        <begin position="276"/>
        <end position="287"/>
    </location>
</feature>
<reference evidence="4" key="1">
    <citation type="submission" date="2017-02" db="UniProtKB">
        <authorList>
            <consortium name="WormBaseParasite"/>
        </authorList>
    </citation>
    <scope>IDENTIFICATION</scope>
</reference>
<reference evidence="2 3" key="2">
    <citation type="submission" date="2018-11" db="EMBL/GenBank/DDBJ databases">
        <authorList>
            <consortium name="Pathogen Informatics"/>
        </authorList>
    </citation>
    <scope>NUCLEOTIDE SEQUENCE [LARGE SCALE GENOMIC DNA]</scope>
</reference>